<dbReference type="SUPFAM" id="SSF51197">
    <property type="entry name" value="Clavaminate synthase-like"/>
    <property type="match status" value="1"/>
</dbReference>
<proteinExistence type="predicted"/>
<evidence type="ECO:0000256" key="1">
    <source>
        <dbReference type="ARBA" id="ARBA00001954"/>
    </source>
</evidence>
<dbReference type="Pfam" id="PF05721">
    <property type="entry name" value="PhyH"/>
    <property type="match status" value="1"/>
</dbReference>
<dbReference type="Proteomes" id="UP000247465">
    <property type="component" value="Chromosome"/>
</dbReference>
<dbReference type="KEGG" id="mtar:DF168_01555"/>
<evidence type="ECO:0000313" key="3">
    <source>
        <dbReference type="Proteomes" id="UP000247465"/>
    </source>
</evidence>
<dbReference type="PANTHER" id="PTHR20883:SF48">
    <property type="entry name" value="ECTOINE DIOXYGENASE"/>
    <property type="match status" value="1"/>
</dbReference>
<sequence length="326" mass="36831">MCGFSLLEEANAVNDISPMQSKSSLSPFHEVRIARDTPAEIRNSFNENGYLFFKNVLNREQILKAKEDLTKTLRDQGVVKGDSTDPIIKPGTSVIEVDDAPFHNLSSIQEIIASPELQATLDIAYGERAHISRSLGIRYAMPTDDAYLTPSHQDYFYVREHDQFRMIWIPLMDLEIVNGGLAIASGSHKYGLRDHVEFDGVYSYHLKGRVQKGVPEEDVHGEWASSSYEIGDILMFHCCAVHRSLPNNSSLARLALNSITYPARMPIMWQAERTQPELQIFRDQLKELCAAEGIKDDLFEEIAIEAMKQGEDPSRDLILKLEKSLC</sequence>
<dbReference type="EMBL" id="CP029803">
    <property type="protein sequence ID" value="AWT60347.1"/>
    <property type="molecule type" value="Genomic_DNA"/>
</dbReference>
<dbReference type="AlphaFoldDB" id="A0A2Z4AJL5"/>
<gene>
    <name evidence="2" type="primary">ptlH_4</name>
    <name evidence="2" type="ORF">DF168_01555</name>
</gene>
<evidence type="ECO:0000313" key="2">
    <source>
        <dbReference type="EMBL" id="AWT60347.1"/>
    </source>
</evidence>
<dbReference type="InterPro" id="IPR008775">
    <property type="entry name" value="Phytyl_CoA_dOase-like"/>
</dbReference>
<reference evidence="2 3" key="1">
    <citation type="submission" date="2018-06" db="EMBL/GenBank/DDBJ databases">
        <title>Draft Genome Sequence of a Novel Marine Bacterium Related to the Verrucomicrobia.</title>
        <authorList>
            <person name="Vosseberg J."/>
            <person name="Martijn J."/>
            <person name="Ettema T.J.G."/>
        </authorList>
    </citation>
    <scope>NUCLEOTIDE SEQUENCE [LARGE SCALE GENOMIC DNA]</scope>
    <source>
        <strain evidence="2">TARA_B100001123</strain>
    </source>
</reference>
<dbReference type="PANTHER" id="PTHR20883">
    <property type="entry name" value="PHYTANOYL-COA DIOXYGENASE DOMAIN CONTAINING 1"/>
    <property type="match status" value="1"/>
</dbReference>
<dbReference type="EC" id="1.14.11.35" evidence="2"/>
<keyword evidence="2" id="KW-0560">Oxidoreductase</keyword>
<organism evidence="2 3">
    <name type="scientific">Candidatus Moanibacter tarae</name>
    <dbReference type="NCBI Taxonomy" id="2200854"/>
    <lineage>
        <taxon>Bacteria</taxon>
        <taxon>Pseudomonadati</taxon>
        <taxon>Verrucomicrobiota</taxon>
        <taxon>Opitutia</taxon>
        <taxon>Puniceicoccales</taxon>
        <taxon>Puniceicoccales incertae sedis</taxon>
        <taxon>Candidatus Moanibacter</taxon>
    </lineage>
</organism>
<name>A0A2Z4AJL5_9BACT</name>
<dbReference type="Gene3D" id="2.60.120.620">
    <property type="entry name" value="q2cbj1_9rhob like domain"/>
    <property type="match status" value="1"/>
</dbReference>
<accession>A0A2Z4AJL5</accession>
<comment type="cofactor">
    <cofactor evidence="1">
        <name>Fe(2+)</name>
        <dbReference type="ChEBI" id="CHEBI:29033"/>
    </cofactor>
</comment>
<dbReference type="GO" id="GO:0016706">
    <property type="term" value="F:2-oxoglutarate-dependent dioxygenase activity"/>
    <property type="evidence" value="ECO:0007669"/>
    <property type="project" value="UniProtKB-ARBA"/>
</dbReference>
<protein>
    <submittedName>
        <fullName evidence="2">1-deoxypentalenic acid 11-beta-hydroxylase</fullName>
        <ecNumber evidence="2">1.14.11.35</ecNumber>
    </submittedName>
</protein>
<dbReference type="GO" id="GO:0005506">
    <property type="term" value="F:iron ion binding"/>
    <property type="evidence" value="ECO:0007669"/>
    <property type="project" value="UniProtKB-ARBA"/>
</dbReference>